<dbReference type="Proteomes" id="UP000186804">
    <property type="component" value="Unassembled WGS sequence"/>
</dbReference>
<dbReference type="GeneID" id="92365323"/>
<evidence type="ECO:0008006" key="4">
    <source>
        <dbReference type="Google" id="ProtNLM"/>
    </source>
</evidence>
<dbReference type="EMBL" id="LRBS01000067">
    <property type="protein sequence ID" value="OII76380.1"/>
    <property type="molecule type" value="Genomic_DNA"/>
</dbReference>
<dbReference type="VEuPathDB" id="CryptoDB:cand_011380"/>
<reference evidence="2 3" key="1">
    <citation type="submission" date="2016-10" db="EMBL/GenBank/DDBJ databases">
        <title>Reductive evolution of mitochondrial metabolism and differential evolution of invasion-related proteins in Cryptosporidium.</title>
        <authorList>
            <person name="Liu S."/>
            <person name="Roellig D.M."/>
            <person name="Guo Y."/>
            <person name="Li N."/>
            <person name="Frace M.A."/>
            <person name="Tang K."/>
            <person name="Zhang L."/>
            <person name="Feng Y."/>
            <person name="Xiao L."/>
        </authorList>
    </citation>
    <scope>NUCLEOTIDE SEQUENCE [LARGE SCALE GENOMIC DNA]</scope>
    <source>
        <strain evidence="2">30847</strain>
    </source>
</reference>
<gene>
    <name evidence="2" type="ORF">cand_011380</name>
</gene>
<dbReference type="RefSeq" id="XP_067068226.1">
    <property type="nucleotide sequence ID" value="XM_067211377.1"/>
</dbReference>
<proteinExistence type="predicted"/>
<accession>A0A1J4MTQ8</accession>
<evidence type="ECO:0000313" key="2">
    <source>
        <dbReference type="EMBL" id="OII76380.1"/>
    </source>
</evidence>
<dbReference type="OrthoDB" id="361984at2759"/>
<comment type="caution">
    <text evidence="2">The sequence shown here is derived from an EMBL/GenBank/DDBJ whole genome shotgun (WGS) entry which is preliminary data.</text>
</comment>
<sequence>MSINNFFGKQWSLLLSVSALSVGLALCNNYSWGISKMEYYIQQKIRRSIQKYVCPLEHYDIVKLQKFEYSHLDYPIMNSKRIAQLNSRFDKKSLSDEMISAVVTYFINIDIAKINGVRKSDIILFITKSIEEGGAGISIDDELVTSFLCGGVSSKDLSQEEKLLSSCDLQEFINLIDKITHSDVEKYENILNTLKSENRNFPSYLHYRYNIAS</sequence>
<evidence type="ECO:0000256" key="1">
    <source>
        <dbReference type="SAM" id="SignalP"/>
    </source>
</evidence>
<feature type="chain" id="PRO_5012159021" description="Lipoprotein" evidence="1">
    <location>
        <begin position="28"/>
        <end position="213"/>
    </location>
</feature>
<feature type="signal peptide" evidence="1">
    <location>
        <begin position="1"/>
        <end position="27"/>
    </location>
</feature>
<keyword evidence="1" id="KW-0732">Signal</keyword>
<protein>
    <recommendedName>
        <fullName evidence="4">Lipoprotein</fullName>
    </recommendedName>
</protein>
<organism evidence="2 3">
    <name type="scientific">Cryptosporidium andersoni</name>
    <dbReference type="NCBI Taxonomy" id="117008"/>
    <lineage>
        <taxon>Eukaryota</taxon>
        <taxon>Sar</taxon>
        <taxon>Alveolata</taxon>
        <taxon>Apicomplexa</taxon>
        <taxon>Conoidasida</taxon>
        <taxon>Coccidia</taxon>
        <taxon>Eucoccidiorida</taxon>
        <taxon>Eimeriorina</taxon>
        <taxon>Cryptosporidiidae</taxon>
        <taxon>Cryptosporidium</taxon>
    </lineage>
</organism>
<keyword evidence="3" id="KW-1185">Reference proteome</keyword>
<evidence type="ECO:0000313" key="3">
    <source>
        <dbReference type="Proteomes" id="UP000186804"/>
    </source>
</evidence>
<dbReference type="AlphaFoldDB" id="A0A1J4MTQ8"/>
<name>A0A1J4MTQ8_9CRYT</name>